<dbReference type="EMBL" id="FP565809">
    <property type="protein sequence ID" value="CBH20837.1"/>
    <property type="molecule type" value="Genomic_DNA"/>
</dbReference>
<protein>
    <recommendedName>
        <fullName evidence="1">DUF2202 domain-containing protein</fullName>
    </recommendedName>
</protein>
<evidence type="ECO:0000313" key="2">
    <source>
        <dbReference type="EMBL" id="CBH20837.1"/>
    </source>
</evidence>
<gene>
    <name evidence="2" type="ordered locus">CLOST_0711</name>
</gene>
<dbReference type="InterPro" id="IPR012347">
    <property type="entry name" value="Ferritin-like"/>
</dbReference>
<evidence type="ECO:0000313" key="3">
    <source>
        <dbReference type="Proteomes" id="UP000007041"/>
    </source>
</evidence>
<dbReference type="CDD" id="cd01048">
    <property type="entry name" value="Ferritin_like_AB2"/>
    <property type="match status" value="1"/>
</dbReference>
<evidence type="ECO:0000259" key="1">
    <source>
        <dbReference type="Pfam" id="PF09968"/>
    </source>
</evidence>
<dbReference type="BioCyc" id="CSTI499177:GJE9-755-MONOMER"/>
<dbReference type="SUPFAM" id="SSF47240">
    <property type="entry name" value="Ferritin-like"/>
    <property type="match status" value="1"/>
</dbReference>
<dbReference type="InterPro" id="IPR009078">
    <property type="entry name" value="Ferritin-like_SF"/>
</dbReference>
<reference evidence="3" key="1">
    <citation type="journal article" date="2010" name="BMC Genomics">
        <title>Clostridium sticklandii, a specialist in amino acid degradation:revisiting its metabolism through its genome sequence.</title>
        <authorList>
            <person name="Fonknechten N."/>
            <person name="Chaussonnerie S."/>
            <person name="Tricot S."/>
            <person name="Lajus A."/>
            <person name="Andreesen J.R."/>
            <person name="Perchat N."/>
            <person name="Pelletier E."/>
            <person name="Gouyvenoux M."/>
            <person name="Barbe V."/>
            <person name="Salanoubat M."/>
            <person name="Le Paslier D."/>
            <person name="Weissenbach J."/>
            <person name="Cohen G.N."/>
            <person name="Kreimeyer A."/>
        </authorList>
    </citation>
    <scope>NUCLEOTIDE SEQUENCE [LARGE SCALE GENOMIC DNA]</scope>
    <source>
        <strain evidence="3">ATCC 12662 / DSM 519 / JCM 1433 / CCUG 9281 / NCIMB 10654 / HF</strain>
    </source>
</reference>
<dbReference type="KEGG" id="cst:CLOST_0711"/>
<name>E3PWM2_ACESD</name>
<feature type="domain" description="DUF2202" evidence="1">
    <location>
        <begin position="51"/>
        <end position="173"/>
    </location>
</feature>
<dbReference type="STRING" id="1511.CLOST_0711"/>
<proteinExistence type="predicted"/>
<dbReference type="InterPro" id="IPR019243">
    <property type="entry name" value="DUF2202"/>
</dbReference>
<dbReference type="eggNOG" id="COG1633">
    <property type="taxonomic scope" value="Bacteria"/>
</dbReference>
<dbReference type="Gene3D" id="1.20.1260.10">
    <property type="match status" value="1"/>
</dbReference>
<keyword evidence="3" id="KW-1185">Reference proteome</keyword>
<accession>E3PWM2</accession>
<dbReference type="HOGENOM" id="CLU_118456_1_0_9"/>
<organism evidence="2 3">
    <name type="scientific">Acetoanaerobium sticklandii (strain ATCC 12662 / DSM 519 / JCM 1433 / CCUG 9281 / NCIMB 10654 / HF)</name>
    <name type="common">Clostridium sticklandii</name>
    <dbReference type="NCBI Taxonomy" id="499177"/>
    <lineage>
        <taxon>Bacteria</taxon>
        <taxon>Bacillati</taxon>
        <taxon>Bacillota</taxon>
        <taxon>Clostridia</taxon>
        <taxon>Peptostreptococcales</taxon>
        <taxon>Filifactoraceae</taxon>
        <taxon>Acetoanaerobium</taxon>
    </lineage>
</organism>
<dbReference type="Pfam" id="PF09968">
    <property type="entry name" value="DUF2202"/>
    <property type="match status" value="1"/>
</dbReference>
<dbReference type="Proteomes" id="UP000007041">
    <property type="component" value="Chromosome"/>
</dbReference>
<sequence length="182" mass="20810">MEKIMKMMLGGFLVFGLVISNVSMDSVYASSSDTGAIGALQDKEFTLNEMLEYAIEDEYLAQTEYDLIMKEFNVTRPFSNIIKSEGTHISLLEPLFDKYNVVIPNKDWESLLEVPSSLNEAYEVGVEAEIKNIAMYELFLKQDLPDDVRTVFERLKSASENHLRSFERQVDRKIGGNFNKNN</sequence>
<dbReference type="AlphaFoldDB" id="E3PWM2"/>